<evidence type="ECO:0000256" key="10">
    <source>
        <dbReference type="ARBA" id="ARBA00023102"/>
    </source>
</evidence>
<evidence type="ECO:0000256" key="3">
    <source>
        <dbReference type="ARBA" id="ARBA00010178"/>
    </source>
</evidence>
<dbReference type="PANTHER" id="PTHR21256:SF2">
    <property type="entry name" value="HISTIDINE BIOSYNTHESIS TRIFUNCTIONAL PROTEIN"/>
    <property type="match status" value="1"/>
</dbReference>
<comment type="catalytic activity">
    <reaction evidence="11 12">
        <text>L-histidinol + 2 NAD(+) + H2O = L-histidine + 2 NADH + 3 H(+)</text>
        <dbReference type="Rhea" id="RHEA:20641"/>
        <dbReference type="ChEBI" id="CHEBI:15377"/>
        <dbReference type="ChEBI" id="CHEBI:15378"/>
        <dbReference type="ChEBI" id="CHEBI:57540"/>
        <dbReference type="ChEBI" id="CHEBI:57595"/>
        <dbReference type="ChEBI" id="CHEBI:57699"/>
        <dbReference type="ChEBI" id="CHEBI:57945"/>
        <dbReference type="EC" id="1.1.1.23"/>
    </reaction>
</comment>
<feature type="binding site" evidence="12 15">
    <location>
        <position position="150"/>
    </location>
    <ligand>
        <name>NAD(+)</name>
        <dbReference type="ChEBI" id="CHEBI:57540"/>
    </ligand>
</feature>
<dbReference type="GO" id="GO:0004399">
    <property type="term" value="F:histidinol dehydrogenase activity"/>
    <property type="evidence" value="ECO:0007669"/>
    <property type="project" value="UniProtKB-UniRule"/>
</dbReference>
<feature type="active site" description="Proton acceptor" evidence="12 14">
    <location>
        <position position="358"/>
    </location>
</feature>
<evidence type="ECO:0000256" key="6">
    <source>
        <dbReference type="ARBA" id="ARBA00022723"/>
    </source>
</evidence>
<comment type="function">
    <text evidence="1 12">Catalyzes the sequential NAD-dependent oxidations of L-histidinol to L-histidinaldehyde and then to L-histidine.</text>
</comment>
<dbReference type="FunFam" id="3.40.50.1980:FF:000001">
    <property type="entry name" value="Histidinol dehydrogenase"/>
    <property type="match status" value="1"/>
</dbReference>
<keyword evidence="9 12" id="KW-0520">NAD</keyword>
<dbReference type="EMBL" id="FMCU01000001">
    <property type="protein sequence ID" value="SCE67756.1"/>
    <property type="molecule type" value="Genomic_DNA"/>
</dbReference>
<dbReference type="CDD" id="cd06572">
    <property type="entry name" value="Histidinol_dh"/>
    <property type="match status" value="1"/>
</dbReference>
<feature type="binding site" evidence="12 15">
    <location>
        <position position="214"/>
    </location>
    <ligand>
        <name>NAD(+)</name>
        <dbReference type="ChEBI" id="CHEBI:57540"/>
    </ligand>
</feature>
<keyword evidence="7 12" id="KW-0862">Zinc</keyword>
<feature type="binding site" evidence="12 15">
    <location>
        <position position="244"/>
    </location>
    <ligand>
        <name>NAD(+)</name>
        <dbReference type="ChEBI" id="CHEBI:57540"/>
    </ligand>
</feature>
<comment type="cofactor">
    <cofactor evidence="12 17">
        <name>Zn(2+)</name>
        <dbReference type="ChEBI" id="CHEBI:29105"/>
    </cofactor>
    <text evidence="12 17">Binds 1 zinc ion per subunit.</text>
</comment>
<dbReference type="InterPro" id="IPR022695">
    <property type="entry name" value="Histidinol_DH_monofunct"/>
</dbReference>
<sequence>MSRLTVSRYGRRGSPSGPPPRLGSVLNRIDLRGGVRDPRRLLPRAQLDVSVAVERIRPLVEAVRDHGYPAIREASERFDGICPAVLRVPTEAIAEAEGTLDPDVRAALLESIDRARRVHADQRRTDHTTQVVPGGTVTERWVPVDRVGLYVPGGLAMYPSTVVMNVVPAQVAGVRSLVVVSPPQQDNGGLPDARVLAACALLGVDEVYAVGGAQAVAMLAYGAAVDAGGTQHCAPVDMITGPGNIWVTAAKRLLRGVVGIDAEAGPTEIAVLADDTADPVHVAADLISQAEHDPLAASVLVTPSVELADAVDRELARQVPATKHVERVGTALGGEQSGIVLVDDLDAGLRVVDAYAAEHLEIQTRDARDWALRVRNAGAIFVGAWAPVSLGDYCAGSNHVLPTGGCARHSSGLSVQSFLRGVHLVEYTREALRDVAPHVVTLANVEDLPAHGQAVAVRFAGESS</sequence>
<evidence type="ECO:0000256" key="1">
    <source>
        <dbReference type="ARBA" id="ARBA00003850"/>
    </source>
</evidence>
<keyword evidence="21" id="KW-1185">Reference proteome</keyword>
<evidence type="ECO:0000256" key="15">
    <source>
        <dbReference type="PIRSR" id="PIRSR000099-2"/>
    </source>
</evidence>
<dbReference type="PANTHER" id="PTHR21256">
    <property type="entry name" value="HISTIDINOL DEHYDROGENASE HDH"/>
    <property type="match status" value="1"/>
</dbReference>
<keyword evidence="12" id="KW-0028">Amino-acid biosynthesis</keyword>
<dbReference type="InterPro" id="IPR012131">
    <property type="entry name" value="Hstdl_DH"/>
</dbReference>
<evidence type="ECO:0000256" key="8">
    <source>
        <dbReference type="ARBA" id="ARBA00023002"/>
    </source>
</evidence>
<dbReference type="Pfam" id="PF00815">
    <property type="entry name" value="Histidinol_dh"/>
    <property type="match status" value="1"/>
</dbReference>
<dbReference type="GO" id="GO:0000105">
    <property type="term" value="P:L-histidine biosynthetic process"/>
    <property type="evidence" value="ECO:0007669"/>
    <property type="project" value="UniProtKB-UniRule"/>
</dbReference>
<dbReference type="AlphaFoldDB" id="A0A1C4U7W9"/>
<dbReference type="GO" id="GO:0005829">
    <property type="term" value="C:cytosol"/>
    <property type="evidence" value="ECO:0007669"/>
    <property type="project" value="TreeGrafter"/>
</dbReference>
<name>A0A1C4U7W9_9ACTN</name>
<protein>
    <recommendedName>
        <fullName evidence="5 12">Histidinol dehydrogenase</fullName>
        <shortName evidence="12">HDH</shortName>
        <ecNumber evidence="4 12">1.1.1.23</ecNumber>
    </recommendedName>
</protein>
<feature type="binding site" evidence="12 16">
    <location>
        <position position="292"/>
    </location>
    <ligand>
        <name>substrate</name>
    </ligand>
</feature>
<evidence type="ECO:0000256" key="9">
    <source>
        <dbReference type="ARBA" id="ARBA00023027"/>
    </source>
</evidence>
<dbReference type="STRING" id="121616.GA0070216_101313"/>
<dbReference type="InterPro" id="IPR016161">
    <property type="entry name" value="Ald_DH/histidinol_DH"/>
</dbReference>
<dbReference type="Gene3D" id="1.20.5.1300">
    <property type="match status" value="1"/>
</dbReference>
<comment type="pathway">
    <text evidence="2 12">Amino-acid biosynthesis; L-histidine biosynthesis; L-histidine from 5-phospho-alpha-D-ribose 1-diphosphate: step 9/9.</text>
</comment>
<feature type="binding site" evidence="12 16">
    <location>
        <position position="359"/>
    </location>
    <ligand>
        <name>substrate</name>
    </ligand>
</feature>
<dbReference type="UniPathway" id="UPA00031">
    <property type="reaction ID" value="UER00014"/>
</dbReference>
<evidence type="ECO:0000256" key="13">
    <source>
        <dbReference type="PIRNR" id="PIRNR000099"/>
    </source>
</evidence>
<evidence type="ECO:0000256" key="4">
    <source>
        <dbReference type="ARBA" id="ARBA00012965"/>
    </source>
</evidence>
<evidence type="ECO:0000256" key="14">
    <source>
        <dbReference type="PIRSR" id="PIRSR000099-1"/>
    </source>
</evidence>
<dbReference type="InterPro" id="IPR001692">
    <property type="entry name" value="Histidinol_DH_CS"/>
</dbReference>
<comment type="similarity">
    <text evidence="3 12 13 18">Belongs to the histidinol dehydrogenase family.</text>
</comment>
<dbReference type="PIRSF" id="PIRSF000099">
    <property type="entry name" value="Histidinol_dh"/>
    <property type="match status" value="1"/>
</dbReference>
<dbReference type="EC" id="1.1.1.23" evidence="4 12"/>
<evidence type="ECO:0000256" key="17">
    <source>
        <dbReference type="PIRSR" id="PIRSR000099-4"/>
    </source>
</evidence>
<dbReference type="HAMAP" id="MF_01024">
    <property type="entry name" value="HisD"/>
    <property type="match status" value="1"/>
</dbReference>
<dbReference type="GO" id="GO:0008270">
    <property type="term" value="F:zinc ion binding"/>
    <property type="evidence" value="ECO:0007669"/>
    <property type="project" value="UniProtKB-UniRule"/>
</dbReference>
<evidence type="ECO:0000256" key="11">
    <source>
        <dbReference type="ARBA" id="ARBA00049489"/>
    </source>
</evidence>
<keyword evidence="8 12" id="KW-0560">Oxidoreductase</keyword>
<feature type="binding site" evidence="12 17">
    <location>
        <position position="289"/>
    </location>
    <ligand>
        <name>Zn(2+)</name>
        <dbReference type="ChEBI" id="CHEBI:29105"/>
    </ligand>
</feature>
<feature type="binding site" evidence="12 16">
    <location>
        <position position="289"/>
    </location>
    <ligand>
        <name>substrate</name>
    </ligand>
</feature>
<feature type="binding site" evidence="12 17">
    <location>
        <position position="451"/>
    </location>
    <ligand>
        <name>Zn(2+)</name>
        <dbReference type="ChEBI" id="CHEBI:29105"/>
    </ligand>
</feature>
<evidence type="ECO:0000256" key="19">
    <source>
        <dbReference type="SAM" id="MobiDB-lite"/>
    </source>
</evidence>
<keyword evidence="10 12" id="KW-0368">Histidine biosynthesis</keyword>
<dbReference type="SUPFAM" id="SSF53720">
    <property type="entry name" value="ALDH-like"/>
    <property type="match status" value="1"/>
</dbReference>
<evidence type="ECO:0000256" key="2">
    <source>
        <dbReference type="ARBA" id="ARBA00004940"/>
    </source>
</evidence>
<feature type="binding site" evidence="12 16">
    <location>
        <position position="451"/>
    </location>
    <ligand>
        <name>substrate</name>
    </ligand>
</feature>
<evidence type="ECO:0000256" key="16">
    <source>
        <dbReference type="PIRSR" id="PIRSR000099-3"/>
    </source>
</evidence>
<evidence type="ECO:0000256" key="5">
    <source>
        <dbReference type="ARBA" id="ARBA00016531"/>
    </source>
</evidence>
<keyword evidence="6 12" id="KW-0479">Metal-binding</keyword>
<dbReference type="PRINTS" id="PR00083">
    <property type="entry name" value="HOLDHDRGNASE"/>
</dbReference>
<organism evidence="20 21">
    <name type="scientific">Micromonospora matsumotoense</name>
    <dbReference type="NCBI Taxonomy" id="121616"/>
    <lineage>
        <taxon>Bacteria</taxon>
        <taxon>Bacillati</taxon>
        <taxon>Actinomycetota</taxon>
        <taxon>Actinomycetes</taxon>
        <taxon>Micromonosporales</taxon>
        <taxon>Micromonosporaceae</taxon>
        <taxon>Micromonospora</taxon>
    </lineage>
</organism>
<feature type="binding site" evidence="12 16">
    <location>
        <position position="392"/>
    </location>
    <ligand>
        <name>substrate</name>
    </ligand>
</feature>
<dbReference type="Proteomes" id="UP000198797">
    <property type="component" value="Unassembled WGS sequence"/>
</dbReference>
<dbReference type="NCBIfam" id="TIGR00069">
    <property type="entry name" value="hisD"/>
    <property type="match status" value="1"/>
</dbReference>
<accession>A0A1C4U7W9</accession>
<evidence type="ECO:0000256" key="7">
    <source>
        <dbReference type="ARBA" id="ARBA00022833"/>
    </source>
</evidence>
<feature type="binding site" evidence="12 16">
    <location>
        <position position="267"/>
    </location>
    <ligand>
        <name>substrate</name>
    </ligand>
</feature>
<gene>
    <name evidence="12" type="primary">hisD</name>
    <name evidence="20" type="ORF">GA0070216_101313</name>
</gene>
<dbReference type="PROSITE" id="PS00611">
    <property type="entry name" value="HISOL_DEHYDROGENASE"/>
    <property type="match status" value="1"/>
</dbReference>
<evidence type="ECO:0000313" key="21">
    <source>
        <dbReference type="Proteomes" id="UP000198797"/>
    </source>
</evidence>
<feature type="active site" description="Proton acceptor" evidence="12 14">
    <location>
        <position position="359"/>
    </location>
</feature>
<evidence type="ECO:0000256" key="18">
    <source>
        <dbReference type="RuleBase" id="RU004175"/>
    </source>
</evidence>
<evidence type="ECO:0000313" key="20">
    <source>
        <dbReference type="EMBL" id="SCE67756.1"/>
    </source>
</evidence>
<feature type="binding site" evidence="12 17">
    <location>
        <position position="392"/>
    </location>
    <ligand>
        <name>Zn(2+)</name>
        <dbReference type="ChEBI" id="CHEBI:29105"/>
    </ligand>
</feature>
<feature type="binding site" evidence="12 16">
    <location>
        <position position="446"/>
    </location>
    <ligand>
        <name>substrate</name>
    </ligand>
</feature>
<dbReference type="Gene3D" id="3.40.50.1980">
    <property type="entry name" value="Nitrogenase molybdenum iron protein domain"/>
    <property type="match status" value="2"/>
</dbReference>
<feature type="binding site" evidence="12 17">
    <location>
        <position position="292"/>
    </location>
    <ligand>
        <name>Zn(2+)</name>
        <dbReference type="ChEBI" id="CHEBI:29105"/>
    </ligand>
</feature>
<dbReference type="GO" id="GO:0051287">
    <property type="term" value="F:NAD binding"/>
    <property type="evidence" value="ECO:0007669"/>
    <property type="project" value="InterPro"/>
</dbReference>
<evidence type="ECO:0000256" key="12">
    <source>
        <dbReference type="HAMAP-Rule" id="MF_01024"/>
    </source>
</evidence>
<proteinExistence type="inferred from homology"/>
<reference evidence="21" key="1">
    <citation type="submission" date="2016-06" db="EMBL/GenBank/DDBJ databases">
        <authorList>
            <person name="Varghese N."/>
            <person name="Submissions Spin"/>
        </authorList>
    </citation>
    <scope>NUCLEOTIDE SEQUENCE [LARGE SCALE GENOMIC DNA]</scope>
    <source>
        <strain evidence="21">DSM 44100</strain>
    </source>
</reference>
<feature type="region of interest" description="Disordered" evidence="19">
    <location>
        <begin position="1"/>
        <end position="24"/>
    </location>
</feature>